<reference evidence="1 2" key="1">
    <citation type="submission" date="2022-10" db="EMBL/GenBank/DDBJ databases">
        <title>Defluviimonas sp. nov., isolated from ocean surface water.</title>
        <authorList>
            <person name="He W."/>
            <person name="Wang L."/>
            <person name="Zhang D.-F."/>
        </authorList>
    </citation>
    <scope>NUCLEOTIDE SEQUENCE [LARGE SCALE GENOMIC DNA]</scope>
    <source>
        <strain evidence="1 2">WL0075</strain>
    </source>
</reference>
<protein>
    <recommendedName>
        <fullName evidence="3">Polymerase nucleotidyl transferase domain-containing protein</fullName>
    </recommendedName>
</protein>
<proteinExistence type="predicted"/>
<gene>
    <name evidence="1" type="ORF">OE647_19425</name>
</gene>
<evidence type="ECO:0000313" key="1">
    <source>
        <dbReference type="EMBL" id="MCV2866881.1"/>
    </source>
</evidence>
<dbReference type="EMBL" id="JAOWLA010000033">
    <property type="protein sequence ID" value="MCV2866881.1"/>
    <property type="molecule type" value="Genomic_DNA"/>
</dbReference>
<organism evidence="1 2">
    <name type="scientific">Albidovulum sediminicola</name>
    <dbReference type="NCBI Taxonomy" id="2984331"/>
    <lineage>
        <taxon>Bacteria</taxon>
        <taxon>Pseudomonadati</taxon>
        <taxon>Pseudomonadota</taxon>
        <taxon>Alphaproteobacteria</taxon>
        <taxon>Rhodobacterales</taxon>
        <taxon>Paracoccaceae</taxon>
        <taxon>Albidovulum</taxon>
    </lineage>
</organism>
<accession>A0ABT2Z815</accession>
<dbReference type="Proteomes" id="UP001652503">
    <property type="component" value="Unassembled WGS sequence"/>
</dbReference>
<name>A0ABT2Z815_9RHOB</name>
<sequence length="213" mass="24034">MRLRKTDVIFGLGAQELREFMKRSKVMIAEHLASAFSLSPVAAKAKLNELAEAGYVAFECTLADGRELFSRTTKGSALAKAKFVKPIPRAKAEALLQGVLERVAEINGSPAFIHSVDRLSVFGSYLSETSELGDIDLIVEDSFKSELGDRWKVTEEHARRSGRRFRNWLDARSYPRLQIEMKIRERSPYLDIQFANQIELLGLKPLTIFERSA</sequence>
<keyword evidence="2" id="KW-1185">Reference proteome</keyword>
<comment type="caution">
    <text evidence="1">The sequence shown here is derived from an EMBL/GenBank/DDBJ whole genome shotgun (WGS) entry which is preliminary data.</text>
</comment>
<evidence type="ECO:0008006" key="3">
    <source>
        <dbReference type="Google" id="ProtNLM"/>
    </source>
</evidence>
<evidence type="ECO:0000313" key="2">
    <source>
        <dbReference type="Proteomes" id="UP001652503"/>
    </source>
</evidence>